<feature type="region of interest" description="Disordered" evidence="1">
    <location>
        <begin position="147"/>
        <end position="187"/>
    </location>
</feature>
<organism evidence="2 3">
    <name type="scientific">Oryzias melastigma</name>
    <name type="common">Marine medaka</name>
    <dbReference type="NCBI Taxonomy" id="30732"/>
    <lineage>
        <taxon>Eukaryota</taxon>
        <taxon>Metazoa</taxon>
        <taxon>Chordata</taxon>
        <taxon>Craniata</taxon>
        <taxon>Vertebrata</taxon>
        <taxon>Euteleostomi</taxon>
        <taxon>Actinopterygii</taxon>
        <taxon>Neopterygii</taxon>
        <taxon>Teleostei</taxon>
        <taxon>Neoteleostei</taxon>
        <taxon>Acanthomorphata</taxon>
        <taxon>Ovalentaria</taxon>
        <taxon>Atherinomorphae</taxon>
        <taxon>Beloniformes</taxon>
        <taxon>Adrianichthyidae</taxon>
        <taxon>Oryziinae</taxon>
        <taxon>Oryzias</taxon>
    </lineage>
</organism>
<feature type="region of interest" description="Disordered" evidence="1">
    <location>
        <begin position="1"/>
        <end position="39"/>
    </location>
</feature>
<dbReference type="PANTHER" id="PTHR46221">
    <property type="entry name" value="FERM AND PDZ DOMAIN-CONTAINING PROTEIN FAMILY MEMBER"/>
    <property type="match status" value="1"/>
</dbReference>
<evidence type="ECO:0000313" key="3">
    <source>
        <dbReference type="Proteomes" id="UP000646548"/>
    </source>
</evidence>
<name>A0A834FQM8_ORYME</name>
<feature type="region of interest" description="Disordered" evidence="1">
    <location>
        <begin position="98"/>
        <end position="118"/>
    </location>
</feature>
<proteinExistence type="predicted"/>
<dbReference type="EMBL" id="WKFB01000022">
    <property type="protein sequence ID" value="KAF6738631.1"/>
    <property type="molecule type" value="Genomic_DNA"/>
</dbReference>
<comment type="caution">
    <text evidence="2">The sequence shown here is derived from an EMBL/GenBank/DDBJ whole genome shotgun (WGS) entry which is preliminary data.</text>
</comment>
<sequence length="375" mass="40787">MSPLPLQSSTEACGLALVSPESDPHAPASYDPTTGNLRKPHRVRMLRRSWSSLMPGSRSLEALIEKTKATLTGRNEDLNLQAQDLQKVQRVFSAKTLPKSVSQGSVASDSPGGSTGASALLQETTAPRLEVATWKCRAPFSHCFLRRKPNTQGGHKDREMPSHAPVSKSSVSAREKENPDCKSEKSNTSVCVDNMSLEERLAHIHSMKGKTYSLHTGFAIARKDALEMMGVFHYSETKKSDVPETADTETCSQLLFAQAKVLSGACSRMATEYSSPEELLLTLTHSFHSLCCLMQACMSLVESLNTESERREVVAKVDEVIVNYACLLKAAEVAAAGSPSDQTVNALTHYSATMSVVINTLSHSLETSLNNKLLF</sequence>
<feature type="compositionally biased region" description="Polar residues" evidence="1">
    <location>
        <begin position="1"/>
        <end position="11"/>
    </location>
</feature>
<dbReference type="AlphaFoldDB" id="A0A834FQM8"/>
<accession>A0A834FQM8</accession>
<gene>
    <name evidence="2" type="ORF">FQA47_022383</name>
</gene>
<protein>
    <submittedName>
        <fullName evidence="2">FERM and PDZ domain-containing protein 3</fullName>
    </submittedName>
</protein>
<feature type="compositionally biased region" description="Basic and acidic residues" evidence="1">
    <location>
        <begin position="173"/>
        <end position="185"/>
    </location>
</feature>
<dbReference type="Proteomes" id="UP000646548">
    <property type="component" value="Unassembled WGS sequence"/>
</dbReference>
<evidence type="ECO:0000313" key="2">
    <source>
        <dbReference type="EMBL" id="KAF6738631.1"/>
    </source>
</evidence>
<evidence type="ECO:0000256" key="1">
    <source>
        <dbReference type="SAM" id="MobiDB-lite"/>
    </source>
</evidence>
<feature type="compositionally biased region" description="Polar residues" evidence="1">
    <location>
        <begin position="99"/>
        <end position="112"/>
    </location>
</feature>
<dbReference type="PANTHER" id="PTHR46221:SF3">
    <property type="entry name" value="FERM AND PDZ DOMAIN-CONTAINING PROTEIN 4"/>
    <property type="match status" value="1"/>
</dbReference>
<reference evidence="2" key="1">
    <citation type="journal article" name="BMC Genomics">
        <title>Long-read sequencing and de novo genome assembly of marine medaka (Oryzias melastigma).</title>
        <authorList>
            <person name="Liang P."/>
            <person name="Saqib H.S.A."/>
            <person name="Ni X."/>
            <person name="Shen Y."/>
        </authorList>
    </citation>
    <scope>NUCLEOTIDE SEQUENCE</scope>
    <source>
        <strain evidence="2">Bigg-433</strain>
    </source>
</reference>